<dbReference type="GO" id="GO:0009231">
    <property type="term" value="P:riboflavin biosynthetic process"/>
    <property type="evidence" value="ECO:0007669"/>
    <property type="project" value="UniProtKB-UniRule"/>
</dbReference>
<dbReference type="GO" id="GO:0000287">
    <property type="term" value="F:magnesium ion binding"/>
    <property type="evidence" value="ECO:0007669"/>
    <property type="project" value="UniProtKB-UniRule"/>
</dbReference>
<dbReference type="UniPathway" id="UPA00275">
    <property type="reaction ID" value="UER00399"/>
</dbReference>
<feature type="binding site" evidence="14">
    <location>
        <position position="31"/>
    </location>
    <ligand>
        <name>Mg(2+)</name>
        <dbReference type="ChEBI" id="CHEBI:18420"/>
        <label>2</label>
    </ligand>
</feature>
<evidence type="ECO:0000256" key="8">
    <source>
        <dbReference type="ARBA" id="ARBA00018836"/>
    </source>
</evidence>
<comment type="similarity">
    <text evidence="14">Belongs to the DHBP synthase family.</text>
</comment>
<dbReference type="Gene3D" id="3.40.50.10990">
    <property type="entry name" value="GTP cyclohydrolase II"/>
    <property type="match status" value="1"/>
</dbReference>
<feature type="site" description="Essential for catalytic activity" evidence="14">
    <location>
        <position position="129"/>
    </location>
</feature>
<evidence type="ECO:0000256" key="6">
    <source>
        <dbReference type="ARBA" id="ARBA00008976"/>
    </source>
</evidence>
<evidence type="ECO:0000256" key="2">
    <source>
        <dbReference type="ARBA" id="ARBA00001936"/>
    </source>
</evidence>
<comment type="cofactor">
    <cofactor evidence="14">
        <name>Mg(2+)</name>
        <dbReference type="ChEBI" id="CHEBI:18420"/>
    </cofactor>
    <cofactor evidence="14">
        <name>Mn(2+)</name>
        <dbReference type="ChEBI" id="CHEBI:29035"/>
    </cofactor>
    <text evidence="14">Binds 2 divalent metal cations per subunit. Magnesium or manganese.</text>
</comment>
<feature type="domain" description="GTP cyclohydrolase II" evidence="15">
    <location>
        <begin position="214"/>
        <end position="370"/>
    </location>
</feature>
<evidence type="ECO:0000256" key="10">
    <source>
        <dbReference type="ARBA" id="ARBA00022723"/>
    </source>
</evidence>
<organism evidence="16 17">
    <name type="scientific">Allochromatium palmeri</name>
    <dbReference type="NCBI Taxonomy" id="231048"/>
    <lineage>
        <taxon>Bacteria</taxon>
        <taxon>Pseudomonadati</taxon>
        <taxon>Pseudomonadota</taxon>
        <taxon>Gammaproteobacteria</taxon>
        <taxon>Chromatiales</taxon>
        <taxon>Chromatiaceae</taxon>
        <taxon>Allochromatium</taxon>
    </lineage>
</organism>
<feature type="binding site" evidence="14">
    <location>
        <begin position="143"/>
        <end position="147"/>
    </location>
    <ligand>
        <name>D-ribulose 5-phosphate</name>
        <dbReference type="ChEBI" id="CHEBI:58121"/>
    </ligand>
</feature>
<comment type="pathway">
    <text evidence="4 14">Cofactor biosynthesis; riboflavin biosynthesis; 2-hydroxy-3-oxobutyl phosphate from D-ribulose 5-phosphate: step 1/1.</text>
</comment>
<evidence type="ECO:0000256" key="7">
    <source>
        <dbReference type="ARBA" id="ARBA00012153"/>
    </source>
</evidence>
<keyword evidence="17" id="KW-1185">Reference proteome</keyword>
<dbReference type="RefSeq" id="WP_155449468.1">
    <property type="nucleotide sequence ID" value="NZ_WNKT01000011.1"/>
</dbReference>
<feature type="binding site" evidence="14">
    <location>
        <position position="35"/>
    </location>
    <ligand>
        <name>D-ribulose 5-phosphate</name>
        <dbReference type="ChEBI" id="CHEBI:58121"/>
    </ligand>
</feature>
<dbReference type="Pfam" id="PF00925">
    <property type="entry name" value="GTP_cyclohydro2"/>
    <property type="match status" value="1"/>
</dbReference>
<evidence type="ECO:0000256" key="12">
    <source>
        <dbReference type="ARBA" id="ARBA00023211"/>
    </source>
</evidence>
<sequence>MSSTGLNTTEDIIDDLRAGKMVIIMDDEDRENEGDLLMAADCVTPEAVNFMAKYGRGLICLTLTKERCERLRLPLMVSDNQAAHSTAFTVSIEAARGVTTGISAADRATTIRAAAAPEAGPKDVVQPGHIFPLMAQPGGVLVRAGHTEAGCDLARLAGLTPAAVIVEILNEDGTMARRPDLEVFAKTHGIKIGTIADLIHYRMRNETAVIRECTCELPTVHATFNLVAYRDTIDDEIHLALTLGEIDPERPTLVRVHLQNTLCDLFGTTHNACGWPLQDVMRQVAEVGAGVIVVLRNRDHSADLLCRLKDFQLHDSDDPVPVRQDRGELRTYGIGAQILADLGVRKMRVMSAPKAMHAISGFDLEVVEYTGGRSV</sequence>
<evidence type="ECO:0000313" key="17">
    <source>
        <dbReference type="Proteomes" id="UP000434044"/>
    </source>
</evidence>
<dbReference type="EC" id="4.1.99.12" evidence="7 14"/>
<feature type="site" description="Essential for catalytic activity" evidence="14">
    <location>
        <position position="167"/>
    </location>
</feature>
<comment type="function">
    <text evidence="3 14">Catalyzes the conversion of D-ribulose 5-phosphate to formate and 3,4-dihydroxy-2-butanone 4-phosphate.</text>
</comment>
<dbReference type="FunFam" id="3.90.870.10:FF:000001">
    <property type="entry name" value="Riboflavin biosynthesis protein RibBA"/>
    <property type="match status" value="1"/>
</dbReference>
<comment type="caution">
    <text evidence="16">The sequence shown here is derived from an EMBL/GenBank/DDBJ whole genome shotgun (WGS) entry which is preliminary data.</text>
</comment>
<dbReference type="GO" id="GO:0003935">
    <property type="term" value="F:GTP cyclohydrolase II activity"/>
    <property type="evidence" value="ECO:0007669"/>
    <property type="project" value="TreeGrafter"/>
</dbReference>
<protein>
    <recommendedName>
        <fullName evidence="8 14">3,4-dihydroxy-2-butanone 4-phosphate synthase</fullName>
        <shortName evidence="14">DHBP synthase</shortName>
        <ecNumber evidence="7 14">4.1.99.12</ecNumber>
    </recommendedName>
</protein>
<dbReference type="SUPFAM" id="SSF55821">
    <property type="entry name" value="YrdC/RibB"/>
    <property type="match status" value="1"/>
</dbReference>
<dbReference type="InterPro" id="IPR032677">
    <property type="entry name" value="GTP_cyclohydro_II"/>
</dbReference>
<dbReference type="GO" id="GO:0008686">
    <property type="term" value="F:3,4-dihydroxy-2-butanone-4-phosphate synthase activity"/>
    <property type="evidence" value="ECO:0007669"/>
    <property type="project" value="UniProtKB-UniRule"/>
</dbReference>
<evidence type="ECO:0000256" key="14">
    <source>
        <dbReference type="HAMAP-Rule" id="MF_00180"/>
    </source>
</evidence>
<comment type="similarity">
    <text evidence="5">In the N-terminal section; belongs to the DHBP synthase family.</text>
</comment>
<dbReference type="AlphaFoldDB" id="A0A6N8EE34"/>
<dbReference type="Proteomes" id="UP000434044">
    <property type="component" value="Unassembled WGS sequence"/>
</dbReference>
<evidence type="ECO:0000256" key="13">
    <source>
        <dbReference type="ARBA" id="ARBA00023239"/>
    </source>
</evidence>
<dbReference type="GO" id="GO:0005829">
    <property type="term" value="C:cytosol"/>
    <property type="evidence" value="ECO:0007669"/>
    <property type="project" value="TreeGrafter"/>
</dbReference>
<dbReference type="PANTHER" id="PTHR21327:SF34">
    <property type="entry name" value="3,4-DIHYDROXY-2-BUTANONE 4-PHOSPHATE SYNTHASE"/>
    <property type="match status" value="1"/>
</dbReference>
<keyword evidence="12 14" id="KW-0464">Manganese</keyword>
<dbReference type="EMBL" id="WNKT01000011">
    <property type="protein sequence ID" value="MTW20876.1"/>
    <property type="molecule type" value="Genomic_DNA"/>
</dbReference>
<dbReference type="PANTHER" id="PTHR21327">
    <property type="entry name" value="GTP CYCLOHYDROLASE II-RELATED"/>
    <property type="match status" value="1"/>
</dbReference>
<dbReference type="NCBIfam" id="TIGR00506">
    <property type="entry name" value="ribB"/>
    <property type="match status" value="1"/>
</dbReference>
<evidence type="ECO:0000256" key="11">
    <source>
        <dbReference type="ARBA" id="ARBA00022842"/>
    </source>
</evidence>
<keyword evidence="11 14" id="KW-0460">Magnesium</keyword>
<evidence type="ECO:0000313" key="16">
    <source>
        <dbReference type="EMBL" id="MTW20876.1"/>
    </source>
</evidence>
<evidence type="ECO:0000256" key="5">
    <source>
        <dbReference type="ARBA" id="ARBA00005520"/>
    </source>
</evidence>
<evidence type="ECO:0000256" key="9">
    <source>
        <dbReference type="ARBA" id="ARBA00022619"/>
    </source>
</evidence>
<name>A0A6N8EE34_9GAMM</name>
<gene>
    <name evidence="14 16" type="primary">ribB</name>
    <name evidence="16" type="ORF">GJ668_07155</name>
</gene>
<feature type="binding site" evidence="14">
    <location>
        <position position="31"/>
    </location>
    <ligand>
        <name>Mg(2+)</name>
        <dbReference type="ChEBI" id="CHEBI:18420"/>
        <label>1</label>
    </ligand>
</feature>
<dbReference type="GO" id="GO:0030145">
    <property type="term" value="F:manganese ion binding"/>
    <property type="evidence" value="ECO:0007669"/>
    <property type="project" value="UniProtKB-UniRule"/>
</dbReference>
<dbReference type="PIRSF" id="PIRSF001259">
    <property type="entry name" value="RibA"/>
    <property type="match status" value="1"/>
</dbReference>
<comment type="catalytic activity">
    <reaction evidence="1 14">
        <text>D-ribulose 5-phosphate = (2S)-2-hydroxy-3-oxobutyl phosphate + formate + H(+)</text>
        <dbReference type="Rhea" id="RHEA:18457"/>
        <dbReference type="ChEBI" id="CHEBI:15378"/>
        <dbReference type="ChEBI" id="CHEBI:15740"/>
        <dbReference type="ChEBI" id="CHEBI:58121"/>
        <dbReference type="ChEBI" id="CHEBI:58830"/>
        <dbReference type="EC" id="4.1.99.12"/>
    </reaction>
</comment>
<comment type="cofactor">
    <cofactor evidence="2">
        <name>Mn(2+)</name>
        <dbReference type="ChEBI" id="CHEBI:29035"/>
    </cofactor>
</comment>
<dbReference type="Pfam" id="PF00926">
    <property type="entry name" value="DHBP_synthase"/>
    <property type="match status" value="1"/>
</dbReference>
<proteinExistence type="inferred from homology"/>
<dbReference type="Gene3D" id="3.90.870.10">
    <property type="entry name" value="DHBP synthase"/>
    <property type="match status" value="1"/>
</dbReference>
<feature type="binding site" evidence="14">
    <location>
        <begin position="30"/>
        <end position="31"/>
    </location>
    <ligand>
        <name>D-ribulose 5-phosphate</name>
        <dbReference type="ChEBI" id="CHEBI:58121"/>
    </ligand>
</feature>
<keyword evidence="10 14" id="KW-0479">Metal-binding</keyword>
<evidence type="ECO:0000259" key="15">
    <source>
        <dbReference type="Pfam" id="PF00925"/>
    </source>
</evidence>
<feature type="binding site" evidence="14">
    <location>
        <position position="146"/>
    </location>
    <ligand>
        <name>Mg(2+)</name>
        <dbReference type="ChEBI" id="CHEBI:18420"/>
        <label>2</label>
    </ligand>
</feature>
<comment type="similarity">
    <text evidence="6">In the C-terminal section; belongs to the GTP cyclohydrolase II family.</text>
</comment>
<evidence type="ECO:0000256" key="3">
    <source>
        <dbReference type="ARBA" id="ARBA00002284"/>
    </source>
</evidence>
<dbReference type="InterPro" id="IPR000422">
    <property type="entry name" value="DHBP_synthase_RibB"/>
</dbReference>
<dbReference type="NCBIfam" id="NF010626">
    <property type="entry name" value="PRK14019.1"/>
    <property type="match status" value="1"/>
</dbReference>
<comment type="subunit">
    <text evidence="14">Homodimer.</text>
</comment>
<evidence type="ECO:0000256" key="1">
    <source>
        <dbReference type="ARBA" id="ARBA00000141"/>
    </source>
</evidence>
<reference evidence="16 17" key="1">
    <citation type="submission" date="2019-11" db="EMBL/GenBank/DDBJ databases">
        <title>Whole-genome sequence of the anaerobic purple sulfur bacterium Allochromatium palmeri DSM 15591.</title>
        <authorList>
            <person name="Kyndt J.A."/>
            <person name="Meyer T.E."/>
        </authorList>
    </citation>
    <scope>NUCLEOTIDE SEQUENCE [LARGE SCALE GENOMIC DNA]</scope>
    <source>
        <strain evidence="16 17">DSM 15591</strain>
    </source>
</reference>
<dbReference type="HAMAP" id="MF_00180">
    <property type="entry name" value="RibB"/>
    <property type="match status" value="1"/>
</dbReference>
<dbReference type="InterPro" id="IPR017945">
    <property type="entry name" value="DHBP_synth_RibB-like_a/b_dom"/>
</dbReference>
<dbReference type="InterPro" id="IPR036144">
    <property type="entry name" value="RibA-like_sf"/>
</dbReference>
<accession>A0A6N8EE34</accession>
<evidence type="ECO:0000256" key="4">
    <source>
        <dbReference type="ARBA" id="ARBA00004904"/>
    </source>
</evidence>
<keyword evidence="13 14" id="KW-0456">Lyase</keyword>
<dbReference type="OrthoDB" id="9793111at2"/>
<dbReference type="SUPFAM" id="SSF142695">
    <property type="entry name" value="RibA-like"/>
    <property type="match status" value="1"/>
</dbReference>
<keyword evidence="9 14" id="KW-0686">Riboflavin biosynthesis</keyword>